<dbReference type="Proteomes" id="UP001596087">
    <property type="component" value="Unassembled WGS sequence"/>
</dbReference>
<protein>
    <submittedName>
        <fullName evidence="7">Aromatic acid exporter family protein</fullName>
    </submittedName>
</protein>
<dbReference type="EMBL" id="JBHSKD010000007">
    <property type="protein sequence ID" value="MFC5176347.1"/>
    <property type="molecule type" value="Genomic_DNA"/>
</dbReference>
<reference evidence="8" key="1">
    <citation type="journal article" date="2019" name="Int. J. Syst. Evol. Microbiol.">
        <title>The Global Catalogue of Microorganisms (GCM) 10K type strain sequencing project: providing services to taxonomists for standard genome sequencing and annotation.</title>
        <authorList>
            <consortium name="The Broad Institute Genomics Platform"/>
            <consortium name="The Broad Institute Genome Sequencing Center for Infectious Disease"/>
            <person name="Wu L."/>
            <person name="Ma J."/>
        </authorList>
    </citation>
    <scope>NUCLEOTIDE SEQUENCE [LARGE SCALE GENOMIC DNA]</scope>
    <source>
        <strain evidence="8">DFY41</strain>
    </source>
</reference>
<dbReference type="Pfam" id="PF06081">
    <property type="entry name" value="ArAE_1"/>
    <property type="match status" value="1"/>
</dbReference>
<keyword evidence="8" id="KW-1185">Reference proteome</keyword>
<evidence type="ECO:0000256" key="1">
    <source>
        <dbReference type="ARBA" id="ARBA00004651"/>
    </source>
</evidence>
<sequence length="366" mass="40025">MATAPTPRRERWRDPVLWTGVIQLVKTAAAGVIAWVVATTVLDLPQSFLAPWAALLVVHSTVYRTFAQGSRQVAAAVVGVVLAWAVGHVLSLDATAVAVVLLVGLLLGSMRWFGAEGTTLAATALVVLTTGFTDEDTMLFSRLADTGIGIGVGLAVNLLVWPPLRRRTAIAAMDQLDDRLGELVVDLAGGVERGFDDVDAERWLDRVAELDDDVDRAWSLVRQARESARMNPRRSAQVLREPREWVGLLRRVEQALAEIRSTVRTLTRALDDEVSWRPDFRDGYVDVLRAVGRAIASTDPEPVRQCHVLLADLVTRVEASGSTTRLWPVYGGLLVNLRNILDAMDEVAAANPMVQPPLPFARRARP</sequence>
<comment type="subcellular location">
    <subcellularLocation>
        <location evidence="1">Cell membrane</location>
        <topology evidence="1">Multi-pass membrane protein</topology>
    </subcellularLocation>
</comment>
<accession>A0ABW0BH63</accession>
<name>A0ABW0BH63_9ACTN</name>
<feature type="transmembrane region" description="Helical" evidence="6">
    <location>
        <begin position="16"/>
        <end position="37"/>
    </location>
</feature>
<feature type="transmembrane region" description="Helical" evidence="6">
    <location>
        <begin position="49"/>
        <end position="66"/>
    </location>
</feature>
<feature type="transmembrane region" description="Helical" evidence="6">
    <location>
        <begin position="143"/>
        <end position="164"/>
    </location>
</feature>
<keyword evidence="5 6" id="KW-0472">Membrane</keyword>
<dbReference type="InterPro" id="IPR010343">
    <property type="entry name" value="ArAE_1"/>
</dbReference>
<keyword evidence="4 6" id="KW-1133">Transmembrane helix</keyword>
<gene>
    <name evidence="7" type="ORF">ACFPGP_06675</name>
</gene>
<keyword evidence="3 6" id="KW-0812">Transmembrane</keyword>
<keyword evidence="2" id="KW-1003">Cell membrane</keyword>
<evidence type="ECO:0000256" key="3">
    <source>
        <dbReference type="ARBA" id="ARBA00022692"/>
    </source>
</evidence>
<proteinExistence type="predicted"/>
<evidence type="ECO:0000313" key="8">
    <source>
        <dbReference type="Proteomes" id="UP001596087"/>
    </source>
</evidence>
<comment type="caution">
    <text evidence="7">The sequence shown here is derived from an EMBL/GenBank/DDBJ whole genome shotgun (WGS) entry which is preliminary data.</text>
</comment>
<evidence type="ECO:0000313" key="7">
    <source>
        <dbReference type="EMBL" id="MFC5176347.1"/>
    </source>
</evidence>
<feature type="transmembrane region" description="Helical" evidence="6">
    <location>
        <begin position="73"/>
        <end position="106"/>
    </location>
</feature>
<dbReference type="RefSeq" id="WP_378588579.1">
    <property type="nucleotide sequence ID" value="NZ_JBHSKD010000007.1"/>
</dbReference>
<evidence type="ECO:0000256" key="5">
    <source>
        <dbReference type="ARBA" id="ARBA00023136"/>
    </source>
</evidence>
<evidence type="ECO:0000256" key="2">
    <source>
        <dbReference type="ARBA" id="ARBA00022475"/>
    </source>
</evidence>
<evidence type="ECO:0000256" key="6">
    <source>
        <dbReference type="SAM" id="Phobius"/>
    </source>
</evidence>
<feature type="transmembrane region" description="Helical" evidence="6">
    <location>
        <begin position="112"/>
        <end position="131"/>
    </location>
</feature>
<evidence type="ECO:0000256" key="4">
    <source>
        <dbReference type="ARBA" id="ARBA00022989"/>
    </source>
</evidence>
<organism evidence="7 8">
    <name type="scientific">Nocardioides taihuensis</name>
    <dbReference type="NCBI Taxonomy" id="1835606"/>
    <lineage>
        <taxon>Bacteria</taxon>
        <taxon>Bacillati</taxon>
        <taxon>Actinomycetota</taxon>
        <taxon>Actinomycetes</taxon>
        <taxon>Propionibacteriales</taxon>
        <taxon>Nocardioidaceae</taxon>
        <taxon>Nocardioides</taxon>
    </lineage>
</organism>